<dbReference type="HOGENOM" id="CLU_038175_0_0_1"/>
<reference evidence="1 2" key="1">
    <citation type="journal article" date="2008" name="Nature">
        <title>The genome of Laccaria bicolor provides insights into mycorrhizal symbiosis.</title>
        <authorList>
            <person name="Martin F."/>
            <person name="Aerts A."/>
            <person name="Ahren D."/>
            <person name="Brun A."/>
            <person name="Danchin E.G.J."/>
            <person name="Duchaussoy F."/>
            <person name="Gibon J."/>
            <person name="Kohler A."/>
            <person name="Lindquist E."/>
            <person name="Pereda V."/>
            <person name="Salamov A."/>
            <person name="Shapiro H.J."/>
            <person name="Wuyts J."/>
            <person name="Blaudez D."/>
            <person name="Buee M."/>
            <person name="Brokstein P."/>
            <person name="Canbaeck B."/>
            <person name="Cohen D."/>
            <person name="Courty P.E."/>
            <person name="Coutinho P.M."/>
            <person name="Delaruelle C."/>
            <person name="Detter J.C."/>
            <person name="Deveau A."/>
            <person name="DiFazio S."/>
            <person name="Duplessis S."/>
            <person name="Fraissinet-Tachet L."/>
            <person name="Lucic E."/>
            <person name="Frey-Klett P."/>
            <person name="Fourrey C."/>
            <person name="Feussner I."/>
            <person name="Gay G."/>
            <person name="Grimwood J."/>
            <person name="Hoegger P.J."/>
            <person name="Jain P."/>
            <person name="Kilaru S."/>
            <person name="Labbe J."/>
            <person name="Lin Y.C."/>
            <person name="Legue V."/>
            <person name="Le Tacon F."/>
            <person name="Marmeisse R."/>
            <person name="Melayah D."/>
            <person name="Montanini B."/>
            <person name="Muratet M."/>
            <person name="Nehls U."/>
            <person name="Niculita-Hirzel H."/>
            <person name="Oudot-Le Secq M.P."/>
            <person name="Peter M."/>
            <person name="Quesneville H."/>
            <person name="Rajashekar B."/>
            <person name="Reich M."/>
            <person name="Rouhier N."/>
            <person name="Schmutz J."/>
            <person name="Yin T."/>
            <person name="Chalot M."/>
            <person name="Henrissat B."/>
            <person name="Kuees U."/>
            <person name="Lucas S."/>
            <person name="Van de Peer Y."/>
            <person name="Podila G.K."/>
            <person name="Polle A."/>
            <person name="Pukkila P.J."/>
            <person name="Richardson P.M."/>
            <person name="Rouze P."/>
            <person name="Sanders I.R."/>
            <person name="Stajich J.E."/>
            <person name="Tunlid A."/>
            <person name="Tuskan G."/>
            <person name="Grigoriev I.V."/>
        </authorList>
    </citation>
    <scope>NUCLEOTIDE SEQUENCE [LARGE SCALE GENOMIC DNA]</scope>
    <source>
        <strain evidence="2">S238N-H82 / ATCC MYA-4686</strain>
    </source>
</reference>
<proteinExistence type="predicted"/>
<protein>
    <submittedName>
        <fullName evidence="1">Predicted protein</fullName>
    </submittedName>
</protein>
<sequence>MPLTQALSPELCAKIVQWSSSKRSDLAALCLTSKAFQREAEVKLYANLNFSITTQAHMACRTLIAQDRLASLVKLFWFNQDNRRTPTILGPAFWEVIHGALTKMRNLENLLLFDHGYSNTWIFDPTQIQFQLVEAKLRFAWDMNVARFLESQKRLRVFHLYDQMEEIGAEINPARLPPLNVLDAALMIGIQFLSCPLTHLQLVLDNDILPSLSLEILAGLAPLSKTLRSLNLLEVHEIMSTKALEIVANCCPLLRHIGHFPLPIENRHEFHASLLRLHYLRSIELDVTRWVPQPILTSQRALAAEIKTFCPTIRAVAFWMGTTRFKWTYSGEAWSQRTDTHQHPQYTFVWTSA</sequence>
<accession>B0DUB7</accession>
<gene>
    <name evidence="1" type="ORF">LACBIDRAFT_310434</name>
</gene>
<keyword evidence="2" id="KW-1185">Reference proteome</keyword>
<organism evidence="2">
    <name type="scientific">Laccaria bicolor (strain S238N-H82 / ATCC MYA-4686)</name>
    <name type="common">Bicoloured deceiver</name>
    <name type="synonym">Laccaria laccata var. bicolor</name>
    <dbReference type="NCBI Taxonomy" id="486041"/>
    <lineage>
        <taxon>Eukaryota</taxon>
        <taxon>Fungi</taxon>
        <taxon>Dikarya</taxon>
        <taxon>Basidiomycota</taxon>
        <taxon>Agaricomycotina</taxon>
        <taxon>Agaricomycetes</taxon>
        <taxon>Agaricomycetidae</taxon>
        <taxon>Agaricales</taxon>
        <taxon>Agaricineae</taxon>
        <taxon>Hydnangiaceae</taxon>
        <taxon>Laccaria</taxon>
    </lineage>
</organism>
<dbReference type="EMBL" id="DS547136">
    <property type="protein sequence ID" value="EDR01774.1"/>
    <property type="molecule type" value="Genomic_DNA"/>
</dbReference>
<evidence type="ECO:0000313" key="1">
    <source>
        <dbReference type="EMBL" id="EDR01774.1"/>
    </source>
</evidence>
<dbReference type="RefSeq" id="XP_001887587.1">
    <property type="nucleotide sequence ID" value="XM_001887552.1"/>
</dbReference>
<dbReference type="GeneID" id="6083178"/>
<dbReference type="KEGG" id="lbc:LACBIDRAFT_310434"/>
<name>B0DUB7_LACBS</name>
<dbReference type="Proteomes" id="UP000001194">
    <property type="component" value="Unassembled WGS sequence"/>
</dbReference>
<dbReference type="OrthoDB" id="3250756at2759"/>
<dbReference type="AlphaFoldDB" id="B0DUB7"/>
<evidence type="ECO:0000313" key="2">
    <source>
        <dbReference type="Proteomes" id="UP000001194"/>
    </source>
</evidence>
<dbReference type="InParanoid" id="B0DUB7"/>